<evidence type="ECO:0000256" key="3">
    <source>
        <dbReference type="ARBA" id="ARBA00022692"/>
    </source>
</evidence>
<evidence type="ECO:0000256" key="5">
    <source>
        <dbReference type="ARBA" id="ARBA00023136"/>
    </source>
</evidence>
<accession>A0ABW0KT10</accession>
<keyword evidence="4 6" id="KW-1133">Transmembrane helix</keyword>
<keyword evidence="9" id="KW-1185">Reference proteome</keyword>
<evidence type="ECO:0000313" key="9">
    <source>
        <dbReference type="Proteomes" id="UP001596052"/>
    </source>
</evidence>
<dbReference type="InterPro" id="IPR051401">
    <property type="entry name" value="GtrA_CellWall_Glycosyl"/>
</dbReference>
<keyword evidence="5 6" id="KW-0472">Membrane</keyword>
<comment type="subcellular location">
    <subcellularLocation>
        <location evidence="1">Membrane</location>
        <topology evidence="1">Multi-pass membrane protein</topology>
    </subcellularLocation>
</comment>
<name>A0ABW0KT10_9BACT</name>
<dbReference type="InterPro" id="IPR007267">
    <property type="entry name" value="GtrA_DPMS_TM"/>
</dbReference>
<proteinExistence type="inferred from homology"/>
<dbReference type="PANTHER" id="PTHR38459:SF1">
    <property type="entry name" value="PROPHAGE BACTOPRENOL-LINKED GLUCOSE TRANSLOCASE HOMOLOG"/>
    <property type="match status" value="1"/>
</dbReference>
<feature type="transmembrane region" description="Helical" evidence="6">
    <location>
        <begin position="80"/>
        <end position="102"/>
    </location>
</feature>
<evidence type="ECO:0000259" key="7">
    <source>
        <dbReference type="Pfam" id="PF04138"/>
    </source>
</evidence>
<dbReference type="PANTHER" id="PTHR38459">
    <property type="entry name" value="PROPHAGE BACTOPRENOL-LINKED GLUCOSE TRANSLOCASE HOMOLOG"/>
    <property type="match status" value="1"/>
</dbReference>
<evidence type="ECO:0000256" key="4">
    <source>
        <dbReference type="ARBA" id="ARBA00022989"/>
    </source>
</evidence>
<keyword evidence="3 6" id="KW-0812">Transmembrane</keyword>
<reference evidence="9" key="1">
    <citation type="journal article" date="2019" name="Int. J. Syst. Evol. Microbiol.">
        <title>The Global Catalogue of Microorganisms (GCM) 10K type strain sequencing project: providing services to taxonomists for standard genome sequencing and annotation.</title>
        <authorList>
            <consortium name="The Broad Institute Genomics Platform"/>
            <consortium name="The Broad Institute Genome Sequencing Center for Infectious Disease"/>
            <person name="Wu L."/>
            <person name="Ma J."/>
        </authorList>
    </citation>
    <scope>NUCLEOTIDE SEQUENCE [LARGE SCALE GENOMIC DNA]</scope>
    <source>
        <strain evidence="9">CGMCC 4.1469</strain>
    </source>
</reference>
<organism evidence="8 9">
    <name type="scientific">Prosthecobacter fluviatilis</name>
    <dbReference type="NCBI Taxonomy" id="445931"/>
    <lineage>
        <taxon>Bacteria</taxon>
        <taxon>Pseudomonadati</taxon>
        <taxon>Verrucomicrobiota</taxon>
        <taxon>Verrucomicrobiia</taxon>
        <taxon>Verrucomicrobiales</taxon>
        <taxon>Verrucomicrobiaceae</taxon>
        <taxon>Prosthecobacter</taxon>
    </lineage>
</organism>
<dbReference type="Proteomes" id="UP001596052">
    <property type="component" value="Unassembled WGS sequence"/>
</dbReference>
<feature type="transmembrane region" description="Helical" evidence="6">
    <location>
        <begin position="141"/>
        <end position="161"/>
    </location>
</feature>
<dbReference type="EMBL" id="JBHSMQ010000004">
    <property type="protein sequence ID" value="MFC5455722.1"/>
    <property type="molecule type" value="Genomic_DNA"/>
</dbReference>
<feature type="transmembrane region" description="Helical" evidence="6">
    <location>
        <begin position="114"/>
        <end position="135"/>
    </location>
</feature>
<comment type="similarity">
    <text evidence="2">Belongs to the GtrA family.</text>
</comment>
<comment type="caution">
    <text evidence="8">The sequence shown here is derived from an EMBL/GenBank/DDBJ whole genome shotgun (WGS) entry which is preliminary data.</text>
</comment>
<evidence type="ECO:0000256" key="1">
    <source>
        <dbReference type="ARBA" id="ARBA00004141"/>
    </source>
</evidence>
<sequence>MMSKIGEALSFFRENDWRAIWARLNIRDTDPLVQFIKYGICGIGSLTITQVIFYSLSRWGMYPALVDSGVTDAVRAVNSIYNNIIAFFFGNIFAYVTNSLWVFTPGRHHRVLEFIYFSTISSIGFGIGLVSGPYLIKWYGISTFVAQLLLIVSSTLVNFICRKFFVFKG</sequence>
<feature type="domain" description="GtrA/DPMS transmembrane" evidence="7">
    <location>
        <begin position="71"/>
        <end position="167"/>
    </location>
</feature>
<dbReference type="Pfam" id="PF04138">
    <property type="entry name" value="GtrA_DPMS_TM"/>
    <property type="match status" value="1"/>
</dbReference>
<protein>
    <submittedName>
        <fullName evidence="8">GtrA family protein</fullName>
    </submittedName>
</protein>
<feature type="transmembrane region" description="Helical" evidence="6">
    <location>
        <begin position="35"/>
        <end position="56"/>
    </location>
</feature>
<dbReference type="RefSeq" id="WP_377167079.1">
    <property type="nucleotide sequence ID" value="NZ_JBHSMQ010000004.1"/>
</dbReference>
<evidence type="ECO:0000256" key="6">
    <source>
        <dbReference type="SAM" id="Phobius"/>
    </source>
</evidence>
<evidence type="ECO:0000313" key="8">
    <source>
        <dbReference type="EMBL" id="MFC5455722.1"/>
    </source>
</evidence>
<evidence type="ECO:0000256" key="2">
    <source>
        <dbReference type="ARBA" id="ARBA00009399"/>
    </source>
</evidence>
<gene>
    <name evidence="8" type="ORF">ACFQDI_12720</name>
</gene>